<protein>
    <submittedName>
        <fullName evidence="3">Decaprenylphospho-beta-D-erythro-pentofuranosid-2-ulose 2-reductase</fullName>
    </submittedName>
</protein>
<dbReference type="RefSeq" id="WP_134114485.1">
    <property type="nucleotide sequence ID" value="NZ_SODF01000001.1"/>
</dbReference>
<dbReference type="SUPFAM" id="SSF51735">
    <property type="entry name" value="NAD(P)-binding Rossmann-fold domains"/>
    <property type="match status" value="1"/>
</dbReference>
<dbReference type="GO" id="GO:0016491">
    <property type="term" value="F:oxidoreductase activity"/>
    <property type="evidence" value="ECO:0007669"/>
    <property type="project" value="UniProtKB-KW"/>
</dbReference>
<dbReference type="InterPro" id="IPR036291">
    <property type="entry name" value="NAD(P)-bd_dom_sf"/>
</dbReference>
<gene>
    <name evidence="3" type="ORF">EV650_0260</name>
</gene>
<comment type="caution">
    <text evidence="3">The sequence shown here is derived from an EMBL/GenBank/DDBJ whole genome shotgun (WGS) entry which is preliminary data.</text>
</comment>
<evidence type="ECO:0000313" key="4">
    <source>
        <dbReference type="Proteomes" id="UP000295447"/>
    </source>
</evidence>
<evidence type="ECO:0000313" key="3">
    <source>
        <dbReference type="EMBL" id="TDW21435.1"/>
    </source>
</evidence>
<dbReference type="PRINTS" id="PR00081">
    <property type="entry name" value="GDHRDH"/>
</dbReference>
<reference evidence="3 4" key="1">
    <citation type="submission" date="2019-03" db="EMBL/GenBank/DDBJ databases">
        <title>Genomic Encyclopedia of Type Strains, Phase III (KMG-III): the genomes of soil and plant-associated and newly described type strains.</title>
        <authorList>
            <person name="Whitman W."/>
        </authorList>
    </citation>
    <scope>NUCLEOTIDE SEQUENCE [LARGE SCALE GENOMIC DNA]</scope>
    <source>
        <strain evidence="3 4">VKM Ac-2570</strain>
    </source>
</reference>
<dbReference type="EMBL" id="SODF01000001">
    <property type="protein sequence ID" value="TDW21435.1"/>
    <property type="molecule type" value="Genomic_DNA"/>
</dbReference>
<dbReference type="OrthoDB" id="5115951at2"/>
<evidence type="ECO:0000256" key="1">
    <source>
        <dbReference type="ARBA" id="ARBA00006484"/>
    </source>
</evidence>
<keyword evidence="4" id="KW-1185">Reference proteome</keyword>
<dbReference type="PANTHER" id="PTHR44196">
    <property type="entry name" value="DEHYDROGENASE/REDUCTASE SDR FAMILY MEMBER 7B"/>
    <property type="match status" value="1"/>
</dbReference>
<dbReference type="Gene3D" id="3.40.50.720">
    <property type="entry name" value="NAD(P)-binding Rossmann-like Domain"/>
    <property type="match status" value="1"/>
</dbReference>
<keyword evidence="2" id="KW-0560">Oxidoreductase</keyword>
<organism evidence="3 4">
    <name type="scientific">Kribbella kalugense</name>
    <dbReference type="NCBI Taxonomy" id="2512221"/>
    <lineage>
        <taxon>Bacteria</taxon>
        <taxon>Bacillati</taxon>
        <taxon>Actinomycetota</taxon>
        <taxon>Actinomycetes</taxon>
        <taxon>Propionibacteriales</taxon>
        <taxon>Kribbellaceae</taxon>
        <taxon>Kribbella</taxon>
    </lineage>
</organism>
<evidence type="ECO:0000256" key="2">
    <source>
        <dbReference type="ARBA" id="ARBA00023002"/>
    </source>
</evidence>
<sequence length="232" mass="24769">MSPGSVLLVGGSSEIGLAVLFQLLGPVPRRVVLAGRPSGELRRNAERLRDLGHSVSTTKYNAGLSADELDGMLEPADPLELAIIAVGSMASESFSDGVVVNGLGVAVLLHALVRRKPEQIVLLSSAAAVRPRQAMAAYSVGKQLADSTAVLLGRQASETGVRVLVVRPGFVSTRMTAGLSVPPLATTPERVARRVEWAVRDHRTIVWVPRAMGLAVRVLNVLPRRLLPEDWR</sequence>
<dbReference type="AlphaFoldDB" id="A0A4R7ZUQ1"/>
<name>A0A4R7ZUQ1_9ACTN</name>
<dbReference type="GO" id="GO:0016020">
    <property type="term" value="C:membrane"/>
    <property type="evidence" value="ECO:0007669"/>
    <property type="project" value="TreeGrafter"/>
</dbReference>
<dbReference type="PANTHER" id="PTHR44196:SF1">
    <property type="entry name" value="DEHYDROGENASE_REDUCTASE SDR FAMILY MEMBER 7B"/>
    <property type="match status" value="1"/>
</dbReference>
<dbReference type="InterPro" id="IPR002347">
    <property type="entry name" value="SDR_fam"/>
</dbReference>
<proteinExistence type="inferred from homology"/>
<accession>A0A4R7ZUQ1</accession>
<dbReference type="Pfam" id="PF00106">
    <property type="entry name" value="adh_short"/>
    <property type="match status" value="1"/>
</dbReference>
<dbReference type="Proteomes" id="UP000295447">
    <property type="component" value="Unassembled WGS sequence"/>
</dbReference>
<comment type="similarity">
    <text evidence="1">Belongs to the short-chain dehydrogenases/reductases (SDR) family.</text>
</comment>